<evidence type="ECO:0000256" key="1">
    <source>
        <dbReference type="SAM" id="Phobius"/>
    </source>
</evidence>
<keyword evidence="1" id="KW-0472">Membrane</keyword>
<organism evidence="2 3">
    <name type="scientific">Plastoroseomonas arctica</name>
    <dbReference type="NCBI Taxonomy" id="1509237"/>
    <lineage>
        <taxon>Bacteria</taxon>
        <taxon>Pseudomonadati</taxon>
        <taxon>Pseudomonadota</taxon>
        <taxon>Alphaproteobacteria</taxon>
        <taxon>Acetobacterales</taxon>
        <taxon>Acetobacteraceae</taxon>
        <taxon>Plastoroseomonas</taxon>
    </lineage>
</organism>
<keyword evidence="3" id="KW-1185">Reference proteome</keyword>
<dbReference type="EMBL" id="JAAEDH010000020">
    <property type="protein sequence ID" value="MBR0656650.1"/>
    <property type="molecule type" value="Genomic_DNA"/>
</dbReference>
<dbReference type="InterPro" id="IPR006747">
    <property type="entry name" value="DUF599"/>
</dbReference>
<keyword evidence="1" id="KW-1133">Transmembrane helix</keyword>
<dbReference type="Pfam" id="PF04654">
    <property type="entry name" value="DUF599"/>
    <property type="match status" value="1"/>
</dbReference>
<gene>
    <name evidence="2" type="ORF">GXW79_16340</name>
</gene>
<keyword evidence="1" id="KW-0812">Transmembrane</keyword>
<dbReference type="PANTHER" id="PTHR31168:SF17">
    <property type="entry name" value="OS09G0327000 PROTEIN"/>
    <property type="match status" value="1"/>
</dbReference>
<sequence>MHFPQSCFLVLPFGLLDWLGLAVFVLCWVGYAAVVDRVPRIRAVSVIAAMDEHRHRWMQRALTRENRIADAAIIGNLMSSTSFLANTSIFILGGLLALFAAPDLGRRIVAAMPFAEVVISDGAWEARIGLLVLIFVRAFFELTWALRQFNYGSILLGAMGFGTQHIAEAAQAARVVNRAAQHFNTGLRAYYFGLAALGWIVHPVALMAASLLVLRELHRREFRSAVREAVQEGSRAPRA</sequence>
<dbReference type="Proteomes" id="UP001196068">
    <property type="component" value="Unassembled WGS sequence"/>
</dbReference>
<name>A0AAF1JZD1_9PROT</name>
<feature type="transmembrane region" description="Helical" evidence="1">
    <location>
        <begin position="7"/>
        <end position="31"/>
    </location>
</feature>
<protein>
    <submittedName>
        <fullName evidence="2">DUF599 domain-containing protein</fullName>
    </submittedName>
</protein>
<proteinExistence type="predicted"/>
<comment type="caution">
    <text evidence="2">The sequence shown here is derived from an EMBL/GenBank/DDBJ whole genome shotgun (WGS) entry which is preliminary data.</text>
</comment>
<feature type="transmembrane region" description="Helical" evidence="1">
    <location>
        <begin position="190"/>
        <end position="214"/>
    </location>
</feature>
<evidence type="ECO:0000313" key="3">
    <source>
        <dbReference type="Proteomes" id="UP001196068"/>
    </source>
</evidence>
<dbReference type="PANTHER" id="PTHR31168">
    <property type="entry name" value="OS02G0292800 PROTEIN"/>
    <property type="match status" value="1"/>
</dbReference>
<dbReference type="AlphaFoldDB" id="A0AAF1JZD1"/>
<reference evidence="2" key="2">
    <citation type="journal article" date="2021" name="Syst. Appl. Microbiol.">
        <title>Roseomonas hellenica sp. nov., isolated from roots of wild-growing Alkanna tinctoria.</title>
        <authorList>
            <person name="Rat A."/>
            <person name="Naranjo H.D."/>
            <person name="Lebbe L."/>
            <person name="Cnockaert M."/>
            <person name="Krigas N."/>
            <person name="Grigoriadou K."/>
            <person name="Maloupa E."/>
            <person name="Willems A."/>
        </authorList>
    </citation>
    <scope>NUCLEOTIDE SEQUENCE</scope>
    <source>
        <strain evidence="2">LMG 28251</strain>
    </source>
</reference>
<feature type="transmembrane region" description="Helical" evidence="1">
    <location>
        <begin position="83"/>
        <end position="101"/>
    </location>
</feature>
<evidence type="ECO:0000313" key="2">
    <source>
        <dbReference type="EMBL" id="MBR0656650.1"/>
    </source>
</evidence>
<reference evidence="2" key="1">
    <citation type="submission" date="2020-01" db="EMBL/GenBank/DDBJ databases">
        <authorList>
            <person name="Rat A."/>
        </authorList>
    </citation>
    <scope>NUCLEOTIDE SEQUENCE</scope>
    <source>
        <strain evidence="2">LMG 28251</strain>
    </source>
</reference>
<accession>A0AAF1JZD1</accession>